<dbReference type="Proteomes" id="UP001529235">
    <property type="component" value="Unassembled WGS sequence"/>
</dbReference>
<gene>
    <name evidence="2" type="ORF">QPL79_05740</name>
</gene>
<accession>A0ABD4Z7K8</accession>
<name>A0ABD4Z7K8_9CREN</name>
<protein>
    <submittedName>
        <fullName evidence="2">Uncharacterized protein</fullName>
    </submittedName>
</protein>
<dbReference type="EMBL" id="JASNVW010000003">
    <property type="protein sequence ID" value="MDK6028860.1"/>
    <property type="molecule type" value="Genomic_DNA"/>
</dbReference>
<dbReference type="AlphaFoldDB" id="A0ABD4Z7K8"/>
<evidence type="ECO:0000313" key="3">
    <source>
        <dbReference type="Proteomes" id="UP001529235"/>
    </source>
</evidence>
<comment type="caution">
    <text evidence="2">The sequence shown here is derived from an EMBL/GenBank/DDBJ whole genome shotgun (WGS) entry which is preliminary data.</text>
</comment>
<reference evidence="2 3" key="1">
    <citation type="submission" date="2023-05" db="EMBL/GenBank/DDBJ databases">
        <title>A new hyperthermophilic archaea 'Ignisphaera cupida' sp. nov. and description of the family 'Ignisphaeraceae' fam. nov.</title>
        <authorList>
            <person name="Podosokorskaya O.A."/>
            <person name="Elcheninov A.G."/>
            <person name="Klukina A."/>
            <person name="Merkel A.Y."/>
        </authorList>
    </citation>
    <scope>NUCLEOTIDE SEQUENCE [LARGE SCALE GENOMIC DNA]</scope>
    <source>
        <strain evidence="2 3">4213-co</strain>
    </source>
</reference>
<feature type="region of interest" description="Disordered" evidence="1">
    <location>
        <begin position="1"/>
        <end position="24"/>
    </location>
</feature>
<sequence>MFFADFRTTQGNRGPGRPGGMNMKDVLTRNRQLKLSTSIVAKLFEKL</sequence>
<organism evidence="2 3">
    <name type="scientific">Ignisphaera cupida</name>
    <dbReference type="NCBI Taxonomy" id="3050454"/>
    <lineage>
        <taxon>Archaea</taxon>
        <taxon>Thermoproteota</taxon>
        <taxon>Thermoprotei</taxon>
        <taxon>Desulfurococcales</taxon>
        <taxon>Desulfurococcaceae</taxon>
        <taxon>Ignisphaera</taxon>
    </lineage>
</organism>
<keyword evidence="3" id="KW-1185">Reference proteome</keyword>
<proteinExistence type="predicted"/>
<evidence type="ECO:0000313" key="2">
    <source>
        <dbReference type="EMBL" id="MDK6028860.1"/>
    </source>
</evidence>
<dbReference type="RefSeq" id="WP_285273846.1">
    <property type="nucleotide sequence ID" value="NZ_JASNVW010000003.1"/>
</dbReference>
<evidence type="ECO:0000256" key="1">
    <source>
        <dbReference type="SAM" id="MobiDB-lite"/>
    </source>
</evidence>